<dbReference type="InterPro" id="IPR036465">
    <property type="entry name" value="vWFA_dom_sf"/>
</dbReference>
<feature type="region of interest" description="Disordered" evidence="1">
    <location>
        <begin position="663"/>
        <end position="686"/>
    </location>
</feature>
<dbReference type="Pfam" id="PF13519">
    <property type="entry name" value="VWA_2"/>
    <property type="match status" value="1"/>
</dbReference>
<dbReference type="Gene3D" id="3.40.50.410">
    <property type="entry name" value="von Willebrand factor, type A domain"/>
    <property type="match status" value="1"/>
</dbReference>
<evidence type="ECO:0000259" key="4">
    <source>
        <dbReference type="Pfam" id="PF25462"/>
    </source>
</evidence>
<sequence>MPILLFLIDTSASMNQRTYLGTTYLDIAKGAVEIFMKLRARDPASRGDRYMLVTFDEPPYGVKAGWKENHATFMSELKNLQASGLTTLGHALRAAFDLLNLNRLVSGIDNYGQVLRSPPLGPACPSAAFPPPPLGRPALCSQRCTPGRNPFFLEPSVIITITDGNKLTHTSGVPDELHLPLNSPLPGSELTKEPEQLGSVPTDESAITQMCEVTGGRSYCVRTQRMLNQCLESLVQKVLSGVVINFEKTGPDPPLVGEGRPKAGDVTHNVTRTGGPGSARAPFGPQAWHSCHKLIYVRPNPKTGVPVGHWPVPESFWPDQNSPTLPPRSAHPVVRFSCVDCEPMVIDKLPFDKYELEPSPLTQYVLERKSPHMCWQVFVNSSGKHNDLGQPFGYLKASTALTCVNLFVMPYNYPVLLPLLDDLFKVHKLKPNLKWRQAFEIYLKSMPPYFLLPLKKALRMMGAPNLISDNMDCGLSYSVISYLKKLSQQAKMESDRLIVSVGKKPPQETGLKVKNHSSGPSLALRCDFKQLLQGITGETPLRLADVNLKEFAGFQIALLNKDVKPQAYRNAFDIPRRNLLDQLTRMRSNLLRTTQKLIRGQDEDYLHSIPVGQMGNYQEYLKMMPSPLREIDPDQPKRLHTFGNPFKQDKKGMMIDEADEFVTGPQNKKRGDSAHHHQPRGGEGALGGLAQLSLIKPIPLHKGVEGNSVSGVESNGERMQAGEAADGWPGGPDEVGTGLPLEDRPGLAVGEGGEDGAGLEDRMEEDGLDVRPLSRPGNCEELSPPGLQGAMDDAGADPAVTRMVIVLPLEGNNAELRARIIKEVRKPGRNFEAIIRLLEEVKGPLDVQRYIIHHAIKEAARFKKRVLIQQLELAMEEMEEKQLLSAGLNSIHSR</sequence>
<feature type="domain" description="VWFA" evidence="2">
    <location>
        <begin position="4"/>
        <end position="103"/>
    </location>
</feature>
<evidence type="ECO:0000313" key="5">
    <source>
        <dbReference type="EMBL" id="KAG5853065.1"/>
    </source>
</evidence>
<dbReference type="GO" id="GO:0034472">
    <property type="term" value="P:snRNA 3'-end processing"/>
    <property type="evidence" value="ECO:0007669"/>
    <property type="project" value="TreeGrafter"/>
</dbReference>
<dbReference type="EMBL" id="JAFIRN010000003">
    <property type="protein sequence ID" value="KAG5853065.1"/>
    <property type="molecule type" value="Genomic_DNA"/>
</dbReference>
<dbReference type="Pfam" id="PF25462">
    <property type="entry name" value="Beta-barrel_INTS6"/>
    <property type="match status" value="1"/>
</dbReference>
<accession>A0A9D3S360</accession>
<dbReference type="Pfam" id="PF15300">
    <property type="entry name" value="INT_SG_DDX_CT_C"/>
    <property type="match status" value="1"/>
</dbReference>
<dbReference type="PANTHER" id="PTHR12957">
    <property type="entry name" value="DEAD/H BOX POLYPEPTIDE 26/DICE1-RELATED"/>
    <property type="match status" value="1"/>
</dbReference>
<protein>
    <recommendedName>
        <fullName evidence="7">VWFA domain-containing protein</fullName>
    </recommendedName>
</protein>
<feature type="region of interest" description="Disordered" evidence="1">
    <location>
        <begin position="703"/>
        <end position="785"/>
    </location>
</feature>
<dbReference type="GO" id="GO:0032039">
    <property type="term" value="C:integrator complex"/>
    <property type="evidence" value="ECO:0007669"/>
    <property type="project" value="TreeGrafter"/>
</dbReference>
<reference evidence="5" key="1">
    <citation type="submission" date="2021-01" db="EMBL/GenBank/DDBJ databases">
        <title>A chromosome-scale assembly of European eel, Anguilla anguilla.</title>
        <authorList>
            <person name="Henkel C."/>
            <person name="Jong-Raadsen S.A."/>
            <person name="Dufour S."/>
            <person name="Weltzien F.-A."/>
            <person name="Palstra A.P."/>
            <person name="Pelster B."/>
            <person name="Spaink H.P."/>
            <person name="Van Den Thillart G.E."/>
            <person name="Jansen H."/>
            <person name="Zahm M."/>
            <person name="Klopp C."/>
            <person name="Cedric C."/>
            <person name="Louis A."/>
            <person name="Berthelot C."/>
            <person name="Parey E."/>
            <person name="Roest Crollius H."/>
            <person name="Montfort J."/>
            <person name="Robinson-Rechavi M."/>
            <person name="Bucao C."/>
            <person name="Bouchez O."/>
            <person name="Gislard M."/>
            <person name="Lluch J."/>
            <person name="Milhes M."/>
            <person name="Lampietro C."/>
            <person name="Lopez Roques C."/>
            <person name="Donnadieu C."/>
            <person name="Braasch I."/>
            <person name="Desvignes T."/>
            <person name="Postlethwait J."/>
            <person name="Bobe J."/>
            <person name="Guiguen Y."/>
            <person name="Dirks R."/>
        </authorList>
    </citation>
    <scope>NUCLEOTIDE SEQUENCE</scope>
    <source>
        <strain evidence="5">Tag_6206</strain>
        <tissue evidence="5">Liver</tissue>
    </source>
</reference>
<dbReference type="SUPFAM" id="SSF53300">
    <property type="entry name" value="vWA-like"/>
    <property type="match status" value="1"/>
</dbReference>
<dbReference type="InterPro" id="IPR051113">
    <property type="entry name" value="Integrator_subunit6"/>
</dbReference>
<comment type="caution">
    <text evidence="5">The sequence shown here is derived from an EMBL/GenBank/DDBJ whole genome shotgun (WGS) entry which is preliminary data.</text>
</comment>
<dbReference type="AlphaFoldDB" id="A0A9D3S360"/>
<evidence type="ECO:0008006" key="7">
    <source>
        <dbReference type="Google" id="ProtNLM"/>
    </source>
</evidence>
<evidence type="ECO:0000259" key="3">
    <source>
        <dbReference type="Pfam" id="PF15300"/>
    </source>
</evidence>
<evidence type="ECO:0000313" key="6">
    <source>
        <dbReference type="Proteomes" id="UP001044222"/>
    </source>
</evidence>
<gene>
    <name evidence="5" type="ORF">ANANG_G00069170</name>
</gene>
<feature type="domain" description="Integrator complex subunit 6-like beta-barrel" evidence="4">
    <location>
        <begin position="287"/>
        <end position="425"/>
    </location>
</feature>
<dbReference type="InterPro" id="IPR002035">
    <property type="entry name" value="VWF_A"/>
</dbReference>
<evidence type="ECO:0000256" key="1">
    <source>
        <dbReference type="SAM" id="MobiDB-lite"/>
    </source>
</evidence>
<dbReference type="CDD" id="cd00198">
    <property type="entry name" value="vWFA"/>
    <property type="match status" value="1"/>
</dbReference>
<dbReference type="InterPro" id="IPR029307">
    <property type="entry name" value="INT_SG_DDX_CT_C"/>
</dbReference>
<feature type="domain" description="INTS6/SAGE1/DDX26B/CT45 C-terminal" evidence="3">
    <location>
        <begin position="812"/>
        <end position="872"/>
    </location>
</feature>
<dbReference type="PANTHER" id="PTHR12957:SF22">
    <property type="entry name" value="INTEGRATOR COMPLEX SUBUNIT 6-LIKE"/>
    <property type="match status" value="1"/>
</dbReference>
<feature type="compositionally biased region" description="Acidic residues" evidence="1">
    <location>
        <begin position="752"/>
        <end position="767"/>
    </location>
</feature>
<evidence type="ECO:0000259" key="2">
    <source>
        <dbReference type="Pfam" id="PF13519"/>
    </source>
</evidence>
<organism evidence="5 6">
    <name type="scientific">Anguilla anguilla</name>
    <name type="common">European freshwater eel</name>
    <name type="synonym">Muraena anguilla</name>
    <dbReference type="NCBI Taxonomy" id="7936"/>
    <lineage>
        <taxon>Eukaryota</taxon>
        <taxon>Metazoa</taxon>
        <taxon>Chordata</taxon>
        <taxon>Craniata</taxon>
        <taxon>Vertebrata</taxon>
        <taxon>Euteleostomi</taxon>
        <taxon>Actinopterygii</taxon>
        <taxon>Neopterygii</taxon>
        <taxon>Teleostei</taxon>
        <taxon>Anguilliformes</taxon>
        <taxon>Anguillidae</taxon>
        <taxon>Anguilla</taxon>
    </lineage>
</organism>
<dbReference type="Proteomes" id="UP001044222">
    <property type="component" value="Unassembled WGS sequence"/>
</dbReference>
<dbReference type="InterPro" id="IPR057413">
    <property type="entry name" value="Beta-barrel_INTS6"/>
</dbReference>
<keyword evidence="6" id="KW-1185">Reference proteome</keyword>
<name>A0A9D3S360_ANGAN</name>
<proteinExistence type="predicted"/>
<feature type="region of interest" description="Disordered" evidence="1">
    <location>
        <begin position="172"/>
        <end position="201"/>
    </location>
</feature>